<keyword evidence="4 8" id="KW-1133">Transmembrane helix</keyword>
<feature type="domain" description="Integral membrane protein YccS N-terminal" evidence="9">
    <location>
        <begin position="78"/>
        <end position="196"/>
    </location>
</feature>
<proteinExistence type="inferred from homology"/>
<organism evidence="11 12">
    <name type="scientific">Dyella ginsengisoli</name>
    <dbReference type="NCBI Taxonomy" id="363848"/>
    <lineage>
        <taxon>Bacteria</taxon>
        <taxon>Pseudomonadati</taxon>
        <taxon>Pseudomonadota</taxon>
        <taxon>Gammaproteobacteria</taxon>
        <taxon>Lysobacterales</taxon>
        <taxon>Rhodanobacteraceae</taxon>
        <taxon>Dyella</taxon>
    </lineage>
</organism>
<keyword evidence="2" id="KW-1003">Cell membrane</keyword>
<evidence type="ECO:0000256" key="3">
    <source>
        <dbReference type="ARBA" id="ARBA00022692"/>
    </source>
</evidence>
<feature type="transmembrane region" description="Helical" evidence="8">
    <location>
        <begin position="492"/>
        <end position="510"/>
    </location>
</feature>
<feature type="transmembrane region" description="Helical" evidence="8">
    <location>
        <begin position="102"/>
        <end position="121"/>
    </location>
</feature>
<dbReference type="Pfam" id="PF13515">
    <property type="entry name" value="FUSC_2"/>
    <property type="match status" value="1"/>
</dbReference>
<dbReference type="Pfam" id="PF12805">
    <property type="entry name" value="FUSC-like"/>
    <property type="match status" value="1"/>
</dbReference>
<feature type="transmembrane region" description="Helical" evidence="8">
    <location>
        <begin position="75"/>
        <end position="96"/>
    </location>
</feature>
<evidence type="ECO:0000259" key="10">
    <source>
        <dbReference type="Pfam" id="PF13515"/>
    </source>
</evidence>
<keyword evidence="12" id="KW-1185">Reference proteome</keyword>
<feature type="transmembrane region" description="Helical" evidence="8">
    <location>
        <begin position="416"/>
        <end position="436"/>
    </location>
</feature>
<evidence type="ECO:0000256" key="1">
    <source>
        <dbReference type="ARBA" id="ARBA00004651"/>
    </source>
</evidence>
<comment type="subcellular location">
    <subcellularLocation>
        <location evidence="1">Cell membrane</location>
        <topology evidence="1">Multi-pass membrane protein</topology>
    </subcellularLocation>
</comment>
<evidence type="ECO:0000256" key="7">
    <source>
        <dbReference type="SAM" id="MobiDB-lite"/>
    </source>
</evidence>
<feature type="transmembrane region" description="Helical" evidence="8">
    <location>
        <begin position="463"/>
        <end position="480"/>
    </location>
</feature>
<gene>
    <name evidence="11" type="ORF">ISP17_10060</name>
</gene>
<evidence type="ECO:0000256" key="4">
    <source>
        <dbReference type="ARBA" id="ARBA00022989"/>
    </source>
</evidence>
<reference evidence="11 12" key="1">
    <citation type="submission" date="2020-10" db="EMBL/GenBank/DDBJ databases">
        <title>Phylogeny of dyella-like bacteria.</title>
        <authorList>
            <person name="Fu J."/>
        </authorList>
    </citation>
    <scope>NUCLEOTIDE SEQUENCE [LARGE SCALE GENOMIC DNA]</scope>
    <source>
        <strain evidence="11 12">Gsoil3046</strain>
    </source>
</reference>
<dbReference type="PANTHER" id="PTHR30509:SF9">
    <property type="entry name" value="MULTIDRUG RESISTANCE PROTEIN MDTO"/>
    <property type="match status" value="1"/>
</dbReference>
<dbReference type="Proteomes" id="UP001620460">
    <property type="component" value="Unassembled WGS sequence"/>
</dbReference>
<evidence type="ECO:0000313" key="11">
    <source>
        <dbReference type="EMBL" id="MFK2904309.1"/>
    </source>
</evidence>
<dbReference type="PANTHER" id="PTHR30509">
    <property type="entry name" value="P-HYDROXYBENZOIC ACID EFFLUX PUMP SUBUNIT-RELATED"/>
    <property type="match status" value="1"/>
</dbReference>
<evidence type="ECO:0000256" key="5">
    <source>
        <dbReference type="ARBA" id="ARBA00023136"/>
    </source>
</evidence>
<accession>A0ABW8JT45</accession>
<sequence>MTARSYSLRSNVMESLTRTRRPDVPLRVVLRNTAAVVLPLAVGMATGHTAIGLGVGAGALNTMFSDQPGPYRQRIWRLLLAALAAALASLVGMLIGDEFGPMLVATAVAGFLGGMLVLFGVDIARVGMTSMILLVVTAATPMPTVATAFGSTALIFAGGMLLAMFSVAAWPLQRYRPERHALAEVFRGLAQLARQQAQDEADVPALTEAMTTLQHTLLGRHHARGRAMEAFGVLLELAERIRLELTALAELRASPALHAIFRNDAARVMAAIADALEAGDAPEGAERALRGLLASERTLLDQPQAGGGLAVHVHALTGQLAAAVRNAQWAGSRGEWRAVAAETPLPAALRSHSVLATLRANLTPRSVAFRHAVRSAACLCTALAVARWLKLPHGYWVPMTAAIVLRPDFAATFNFGLLRVVGTVLGLLLTTALLHVTPNEPWAHLVLMAVLCMGFRYLATAHYGVAVAALTGTVVILLSFEGVDPGGAVIDRVINTALGSAMALIAYVLWPTWERGRARAALADMLDAYARYLAALATPAERDTHRETRTAARTARTNAQASLERMRGEPGTPLALLELAQALFANGNRLARTAMALEALIDDRERLPESTEIGGFVQHAADALHQVAHALREQIALPPLPALRDLQRSLTALLELSDDAPTAELVERLSDRLVDNIHTLAHVVERSRQPLPGPAADPRRLPQS</sequence>
<dbReference type="InterPro" id="IPR032692">
    <property type="entry name" value="YccS_N"/>
</dbReference>
<feature type="domain" description="Integral membrane bound transporter" evidence="10">
    <location>
        <begin position="382"/>
        <end position="505"/>
    </location>
</feature>
<keyword evidence="3 8" id="KW-0812">Transmembrane</keyword>
<feature type="transmembrane region" description="Helical" evidence="8">
    <location>
        <begin position="152"/>
        <end position="172"/>
    </location>
</feature>
<feature type="transmembrane region" description="Helical" evidence="8">
    <location>
        <begin position="442"/>
        <end position="458"/>
    </location>
</feature>
<evidence type="ECO:0000259" key="9">
    <source>
        <dbReference type="Pfam" id="PF12805"/>
    </source>
</evidence>
<comment type="similarity">
    <text evidence="6">Belongs to the YccS/YhfK family.</text>
</comment>
<evidence type="ECO:0000256" key="2">
    <source>
        <dbReference type="ARBA" id="ARBA00022475"/>
    </source>
</evidence>
<dbReference type="InterPro" id="IPR049453">
    <property type="entry name" value="Memb_transporter_dom"/>
</dbReference>
<dbReference type="RefSeq" id="WP_404632709.1">
    <property type="nucleotide sequence ID" value="NZ_JADIKM010000003.1"/>
</dbReference>
<evidence type="ECO:0000256" key="6">
    <source>
        <dbReference type="ARBA" id="ARBA00043993"/>
    </source>
</evidence>
<evidence type="ECO:0000256" key="8">
    <source>
        <dbReference type="SAM" id="Phobius"/>
    </source>
</evidence>
<keyword evidence="5 8" id="KW-0472">Membrane</keyword>
<protein>
    <submittedName>
        <fullName evidence="11">FUSC family protein</fullName>
    </submittedName>
</protein>
<feature type="transmembrane region" description="Helical" evidence="8">
    <location>
        <begin position="36"/>
        <end position="63"/>
    </location>
</feature>
<name>A0ABW8JT45_9GAMM</name>
<comment type="caution">
    <text evidence="11">The sequence shown here is derived from an EMBL/GenBank/DDBJ whole genome shotgun (WGS) entry which is preliminary data.</text>
</comment>
<dbReference type="EMBL" id="JADIKM010000003">
    <property type="protein sequence ID" value="MFK2904309.1"/>
    <property type="molecule type" value="Genomic_DNA"/>
</dbReference>
<evidence type="ECO:0000313" key="12">
    <source>
        <dbReference type="Proteomes" id="UP001620460"/>
    </source>
</evidence>
<feature type="region of interest" description="Disordered" evidence="7">
    <location>
        <begin position="543"/>
        <end position="567"/>
    </location>
</feature>